<evidence type="ECO:0000313" key="4">
    <source>
        <dbReference type="Proteomes" id="UP001596368"/>
    </source>
</evidence>
<dbReference type="SUPFAM" id="SSF56112">
    <property type="entry name" value="Protein kinase-like (PK-like)"/>
    <property type="match status" value="1"/>
</dbReference>
<dbReference type="Gene3D" id="3.90.1200.10">
    <property type="match status" value="1"/>
</dbReference>
<evidence type="ECO:0000313" key="3">
    <source>
        <dbReference type="EMBL" id="MFC7136953.1"/>
    </source>
</evidence>
<gene>
    <name evidence="3" type="ORF">ACFQRB_11715</name>
</gene>
<sequence>MTEGTDEDRGADTDAGDDADADGSPYGDVDAALDEAFPGRTVESVTTVHAGNRKRTVVARFGDGRAPATAVVQTAPAGSGLRTEAALARSVAARTDVPVPEVLGGGVVPGHGRAFVVTEHAAGEDLHARFVALAPARRTAVAREFGRYLAGLHAAFAFEGYGPVGLRGPAGWEAVLDDPDPGSALAVGGRRETTGGIPEASDDWADWFLRYATAGVDALPAGFDDLRPRLRAELADERPRLPASPPSTLYPWDLRPGNALVDDGRVTAVVDWGQPLAADPALSLAKVEHLVCDWYLDDDGSLATAVRAGYRERRPLPSVPSVYRLPRSSARRSTVRAS</sequence>
<protein>
    <submittedName>
        <fullName evidence="3">Phosphotransferase family protein</fullName>
    </submittedName>
</protein>
<reference evidence="3 4" key="1">
    <citation type="journal article" date="2019" name="Int. J. Syst. Evol. Microbiol.">
        <title>The Global Catalogue of Microorganisms (GCM) 10K type strain sequencing project: providing services to taxonomists for standard genome sequencing and annotation.</title>
        <authorList>
            <consortium name="The Broad Institute Genomics Platform"/>
            <consortium name="The Broad Institute Genome Sequencing Center for Infectious Disease"/>
            <person name="Wu L."/>
            <person name="Ma J."/>
        </authorList>
    </citation>
    <scope>NUCLEOTIDE SEQUENCE [LARGE SCALE GENOMIC DNA]</scope>
    <source>
        <strain evidence="3 4">DT92</strain>
    </source>
</reference>
<dbReference type="Pfam" id="PF01636">
    <property type="entry name" value="APH"/>
    <property type="match status" value="1"/>
</dbReference>
<keyword evidence="4" id="KW-1185">Reference proteome</keyword>
<dbReference type="AlphaFoldDB" id="A0ABD5XP67"/>
<feature type="region of interest" description="Disordered" evidence="1">
    <location>
        <begin position="1"/>
        <end position="31"/>
    </location>
</feature>
<dbReference type="PANTHER" id="PTHR21310:SF15">
    <property type="entry name" value="AMINOGLYCOSIDE PHOSPHOTRANSFERASE DOMAIN-CONTAINING PROTEIN"/>
    <property type="match status" value="1"/>
</dbReference>
<organism evidence="3 4">
    <name type="scientific">Halobaculum litoreum</name>
    <dbReference type="NCBI Taxonomy" id="3031998"/>
    <lineage>
        <taxon>Archaea</taxon>
        <taxon>Methanobacteriati</taxon>
        <taxon>Methanobacteriota</taxon>
        <taxon>Stenosarchaea group</taxon>
        <taxon>Halobacteria</taxon>
        <taxon>Halobacteriales</taxon>
        <taxon>Haloferacaceae</taxon>
        <taxon>Halobaculum</taxon>
    </lineage>
</organism>
<dbReference type="InterPro" id="IPR051678">
    <property type="entry name" value="AGP_Transferase"/>
</dbReference>
<evidence type="ECO:0000259" key="2">
    <source>
        <dbReference type="Pfam" id="PF01636"/>
    </source>
</evidence>
<comment type="caution">
    <text evidence="3">The sequence shown here is derived from an EMBL/GenBank/DDBJ whole genome shotgun (WGS) entry which is preliminary data.</text>
</comment>
<proteinExistence type="predicted"/>
<dbReference type="Proteomes" id="UP001596368">
    <property type="component" value="Unassembled WGS sequence"/>
</dbReference>
<dbReference type="InterPro" id="IPR011009">
    <property type="entry name" value="Kinase-like_dom_sf"/>
</dbReference>
<accession>A0ABD5XP67</accession>
<dbReference type="InterPro" id="IPR002575">
    <property type="entry name" value="Aminoglycoside_PTrfase"/>
</dbReference>
<name>A0ABD5XP67_9EURY</name>
<dbReference type="PANTHER" id="PTHR21310">
    <property type="entry name" value="AMINOGLYCOSIDE PHOSPHOTRANSFERASE-RELATED-RELATED"/>
    <property type="match status" value="1"/>
</dbReference>
<feature type="domain" description="Aminoglycoside phosphotransferase" evidence="2">
    <location>
        <begin position="46"/>
        <end position="311"/>
    </location>
</feature>
<dbReference type="EMBL" id="JBHSZG010000001">
    <property type="protein sequence ID" value="MFC7136953.1"/>
    <property type="molecule type" value="Genomic_DNA"/>
</dbReference>
<evidence type="ECO:0000256" key="1">
    <source>
        <dbReference type="SAM" id="MobiDB-lite"/>
    </source>
</evidence>